<evidence type="ECO:0000256" key="3">
    <source>
        <dbReference type="ARBA" id="ARBA00012663"/>
    </source>
</evidence>
<dbReference type="Proteomes" id="UP000823927">
    <property type="component" value="Unassembled WGS sequence"/>
</dbReference>
<dbReference type="InterPro" id="IPR036962">
    <property type="entry name" value="Glyco_hydro_3_N_sf"/>
</dbReference>
<dbReference type="EC" id="3.2.1.52" evidence="3"/>
<dbReference type="AlphaFoldDB" id="A0A9D1F7P0"/>
<organism evidence="7 8">
    <name type="scientific">Candidatus Scybalocola faecigallinarum</name>
    <dbReference type="NCBI Taxonomy" id="2840941"/>
    <lineage>
        <taxon>Bacteria</taxon>
        <taxon>Bacillati</taxon>
        <taxon>Bacillota</taxon>
        <taxon>Clostridia</taxon>
        <taxon>Lachnospirales</taxon>
        <taxon>Lachnospiraceae</taxon>
        <taxon>Lachnospiraceae incertae sedis</taxon>
        <taxon>Candidatus Scybalocola (ex Gilroy et al. 2021)</taxon>
    </lineage>
</organism>
<dbReference type="GO" id="GO:0005975">
    <property type="term" value="P:carbohydrate metabolic process"/>
    <property type="evidence" value="ECO:0007669"/>
    <property type="project" value="InterPro"/>
</dbReference>
<dbReference type="Pfam" id="PF00933">
    <property type="entry name" value="Glyco_hydro_3"/>
    <property type="match status" value="1"/>
</dbReference>
<dbReference type="InterPro" id="IPR017853">
    <property type="entry name" value="GH"/>
</dbReference>
<keyword evidence="4 7" id="KW-0378">Hydrolase</keyword>
<evidence type="ECO:0000256" key="5">
    <source>
        <dbReference type="ARBA" id="ARBA00023295"/>
    </source>
</evidence>
<accession>A0A9D1F7P0</accession>
<dbReference type="InterPro" id="IPR050226">
    <property type="entry name" value="NagZ_Beta-hexosaminidase"/>
</dbReference>
<evidence type="ECO:0000313" key="7">
    <source>
        <dbReference type="EMBL" id="HIS48722.1"/>
    </source>
</evidence>
<dbReference type="GO" id="GO:0004563">
    <property type="term" value="F:beta-N-acetylhexosaminidase activity"/>
    <property type="evidence" value="ECO:0007669"/>
    <property type="project" value="UniProtKB-EC"/>
</dbReference>
<gene>
    <name evidence="7" type="ORF">IAB46_14465</name>
</gene>
<dbReference type="Gene3D" id="3.20.20.300">
    <property type="entry name" value="Glycoside hydrolase, family 3, N-terminal domain"/>
    <property type="match status" value="1"/>
</dbReference>
<dbReference type="SUPFAM" id="SSF51445">
    <property type="entry name" value="(Trans)glycosidases"/>
    <property type="match status" value="1"/>
</dbReference>
<reference evidence="7" key="2">
    <citation type="journal article" date="2021" name="PeerJ">
        <title>Extensive microbial diversity within the chicken gut microbiome revealed by metagenomics and culture.</title>
        <authorList>
            <person name="Gilroy R."/>
            <person name="Ravi A."/>
            <person name="Getino M."/>
            <person name="Pursley I."/>
            <person name="Horton D.L."/>
            <person name="Alikhan N.F."/>
            <person name="Baker D."/>
            <person name="Gharbi K."/>
            <person name="Hall N."/>
            <person name="Watson M."/>
            <person name="Adriaenssens E.M."/>
            <person name="Foster-Nyarko E."/>
            <person name="Jarju S."/>
            <person name="Secka A."/>
            <person name="Antonio M."/>
            <person name="Oren A."/>
            <person name="Chaudhuri R.R."/>
            <person name="La Ragione R."/>
            <person name="Hildebrand F."/>
            <person name="Pallen M.J."/>
        </authorList>
    </citation>
    <scope>NUCLEOTIDE SEQUENCE</scope>
    <source>
        <strain evidence="7">CHK178-757</strain>
    </source>
</reference>
<dbReference type="EMBL" id="DVIT01000062">
    <property type="protein sequence ID" value="HIS48722.1"/>
    <property type="molecule type" value="Genomic_DNA"/>
</dbReference>
<comment type="similarity">
    <text evidence="2">Belongs to the glycosyl hydrolase 3 family.</text>
</comment>
<evidence type="ECO:0000256" key="4">
    <source>
        <dbReference type="ARBA" id="ARBA00022801"/>
    </source>
</evidence>
<proteinExistence type="inferred from homology"/>
<dbReference type="Gene3D" id="3.40.50.1700">
    <property type="entry name" value="Glycoside hydrolase family 3 C-terminal domain"/>
    <property type="match status" value="1"/>
</dbReference>
<evidence type="ECO:0000256" key="1">
    <source>
        <dbReference type="ARBA" id="ARBA00001231"/>
    </source>
</evidence>
<dbReference type="PANTHER" id="PTHR30480:SF13">
    <property type="entry name" value="BETA-HEXOSAMINIDASE"/>
    <property type="match status" value="1"/>
</dbReference>
<evidence type="ECO:0000313" key="8">
    <source>
        <dbReference type="Proteomes" id="UP000823927"/>
    </source>
</evidence>
<comment type="caution">
    <text evidence="7">The sequence shown here is derived from an EMBL/GenBank/DDBJ whole genome shotgun (WGS) entry which is preliminary data.</text>
</comment>
<comment type="catalytic activity">
    <reaction evidence="1">
        <text>Hydrolysis of terminal non-reducing N-acetyl-D-hexosamine residues in N-acetyl-beta-D-hexosaminides.</text>
        <dbReference type="EC" id="3.2.1.52"/>
    </reaction>
</comment>
<dbReference type="InterPro" id="IPR036881">
    <property type="entry name" value="Glyco_hydro_3_C_sf"/>
</dbReference>
<evidence type="ECO:0000256" key="2">
    <source>
        <dbReference type="ARBA" id="ARBA00005336"/>
    </source>
</evidence>
<keyword evidence="5" id="KW-0326">Glycosidase</keyword>
<reference evidence="7" key="1">
    <citation type="submission" date="2020-10" db="EMBL/GenBank/DDBJ databases">
        <authorList>
            <person name="Gilroy R."/>
        </authorList>
    </citation>
    <scope>NUCLEOTIDE SEQUENCE</scope>
    <source>
        <strain evidence="7">CHK178-757</strain>
    </source>
</reference>
<name>A0A9D1F7P0_9FIRM</name>
<dbReference type="PANTHER" id="PTHR30480">
    <property type="entry name" value="BETA-HEXOSAMINIDASE-RELATED"/>
    <property type="match status" value="1"/>
</dbReference>
<dbReference type="GO" id="GO:0009254">
    <property type="term" value="P:peptidoglycan turnover"/>
    <property type="evidence" value="ECO:0007669"/>
    <property type="project" value="TreeGrafter"/>
</dbReference>
<feature type="domain" description="Glycoside hydrolase family 3 N-terminal" evidence="6">
    <location>
        <begin position="29"/>
        <end position="346"/>
    </location>
</feature>
<evidence type="ECO:0000259" key="6">
    <source>
        <dbReference type="Pfam" id="PF00933"/>
    </source>
</evidence>
<sequence>MINYKENPFYLSDEQISWVEETYKNMSDDEKIGQLFCPIVFTKDPQELKNLVSNRHIGGMLYREGPGTELLAAHRVLQEASRIPLLTASNLEYGGNGSAVEGTYYGRQMLVAASGNEERAYQLGKVSASEGAAVGVNWAFAPVVDLDRNYHNPITNVRTYGDDPQRVIAMGKAYMKGCMEEGVATAVKHFPGDGVDERDQHLLTSVNSLSCEEWDETYGKIYEAMIQAGTLTVMAAHIALPAYEEYFDHKPVDRIIPATLSENLLRKLLREKLGFNGLIVTDATPMVGFCSAMDRRHGVPAAIENGCDMFLFNRNMDEDFEYMMEGYHSGLLSEARLEEAVKRILAVKAALKLPEKQKAGTLVPGKESLDLLCCKEHDQWARECADEGVTLVKDTQDLLPISPEKHHRILLEMMGDYPSNARVCKSFTERLTAEGFEVTVYEPEGFEVMDDTVENFKHKYDLIMYVGNIETASNKTVARLSWHTMFGLGNNMPWMVHEMPVMFISVGNPYHLLDAPMVKTYINGYCNSEYVIRAVVDKILGRSPFKGQSPVDVFCGRIDLKL</sequence>
<dbReference type="InterPro" id="IPR001764">
    <property type="entry name" value="Glyco_hydro_3_N"/>
</dbReference>
<protein>
    <recommendedName>
        <fullName evidence="3">beta-N-acetylhexosaminidase</fullName>
        <ecNumber evidence="3">3.2.1.52</ecNumber>
    </recommendedName>
</protein>